<accession>A0A7X0DMA8</accession>
<evidence type="ECO:0000259" key="7">
    <source>
        <dbReference type="PROSITE" id="PS51462"/>
    </source>
</evidence>
<dbReference type="PANTHER" id="PTHR12992">
    <property type="entry name" value="NUDIX HYDROLASE"/>
    <property type="match status" value="1"/>
</dbReference>
<organism evidence="8 9">
    <name type="scientific">Novispirillum itersonii</name>
    <name type="common">Aquaspirillum itersonii</name>
    <dbReference type="NCBI Taxonomy" id="189"/>
    <lineage>
        <taxon>Bacteria</taxon>
        <taxon>Pseudomonadati</taxon>
        <taxon>Pseudomonadota</taxon>
        <taxon>Alphaproteobacteria</taxon>
        <taxon>Rhodospirillales</taxon>
        <taxon>Novispirillaceae</taxon>
        <taxon>Novispirillum</taxon>
    </lineage>
</organism>
<dbReference type="CDD" id="cd03426">
    <property type="entry name" value="NUDIX_CoAse_Nudt7"/>
    <property type="match status" value="1"/>
</dbReference>
<dbReference type="Proteomes" id="UP000544872">
    <property type="component" value="Unassembled WGS sequence"/>
</dbReference>
<evidence type="ECO:0000256" key="5">
    <source>
        <dbReference type="ARBA" id="ARBA00022842"/>
    </source>
</evidence>
<keyword evidence="9" id="KW-1185">Reference proteome</keyword>
<evidence type="ECO:0000313" key="8">
    <source>
        <dbReference type="EMBL" id="MBB6208997.1"/>
    </source>
</evidence>
<dbReference type="PANTHER" id="PTHR12992:SF11">
    <property type="entry name" value="MITOCHONDRIAL COENZYME A DIPHOSPHATASE NUDT8"/>
    <property type="match status" value="1"/>
</dbReference>
<dbReference type="GO" id="GO:0010945">
    <property type="term" value="F:coenzyme A diphosphatase activity"/>
    <property type="evidence" value="ECO:0007669"/>
    <property type="project" value="InterPro"/>
</dbReference>
<comment type="caution">
    <text evidence="8">The sequence shown here is derived from an EMBL/GenBank/DDBJ whole genome shotgun (WGS) entry which is preliminary data.</text>
</comment>
<comment type="cofactor">
    <cofactor evidence="2">
        <name>Mg(2+)</name>
        <dbReference type="ChEBI" id="CHEBI:18420"/>
    </cofactor>
</comment>
<dbReference type="NCBIfam" id="NF007980">
    <property type="entry name" value="PRK10707.1"/>
    <property type="match status" value="1"/>
</dbReference>
<keyword evidence="4" id="KW-0378">Hydrolase</keyword>
<dbReference type="InterPro" id="IPR000086">
    <property type="entry name" value="NUDIX_hydrolase_dom"/>
</dbReference>
<evidence type="ECO:0000256" key="3">
    <source>
        <dbReference type="ARBA" id="ARBA00022723"/>
    </source>
</evidence>
<evidence type="ECO:0000313" key="9">
    <source>
        <dbReference type="Proteomes" id="UP000544872"/>
    </source>
</evidence>
<evidence type="ECO:0000256" key="2">
    <source>
        <dbReference type="ARBA" id="ARBA00001946"/>
    </source>
</evidence>
<proteinExistence type="predicted"/>
<keyword evidence="5" id="KW-0460">Magnesium</keyword>
<protein>
    <submittedName>
        <fullName evidence="8">8-oxo-dGTP pyrophosphatase MutT (NUDIX family)</fullName>
    </submittedName>
</protein>
<dbReference type="SUPFAM" id="SSF55811">
    <property type="entry name" value="Nudix"/>
    <property type="match status" value="1"/>
</dbReference>
<dbReference type="PROSITE" id="PS51462">
    <property type="entry name" value="NUDIX"/>
    <property type="match status" value="1"/>
</dbReference>
<sequence>MPEPMEEQWLRDRLAARGGSGLRSDVAIALSLGLDPADGPRLGRPASEGTRAAAVLVPLVRRDDGLRVMLTRRTDHLHHHAGQISFPGGRLEDEDDGPVACALRETVEETGLDPRHVTVLGLLDEYVTVTGFRVTPVVGLVQPPFTLLPDPFEVAEVFEVPLAFLLDPRNHQKVARTVNGKPRPYYAIPYESYYIWGATAGMLMNLYNVLRD</sequence>
<dbReference type="Pfam" id="PF00293">
    <property type="entry name" value="NUDIX"/>
    <property type="match status" value="1"/>
</dbReference>
<comment type="cofactor">
    <cofactor evidence="1">
        <name>Mn(2+)</name>
        <dbReference type="ChEBI" id="CHEBI:29035"/>
    </cofactor>
</comment>
<feature type="domain" description="Nudix hydrolase" evidence="7">
    <location>
        <begin position="50"/>
        <end position="182"/>
    </location>
</feature>
<dbReference type="EMBL" id="JACIIX010000001">
    <property type="protein sequence ID" value="MBB6208997.1"/>
    <property type="molecule type" value="Genomic_DNA"/>
</dbReference>
<dbReference type="InterPro" id="IPR045121">
    <property type="entry name" value="CoAse"/>
</dbReference>
<name>A0A7X0DMA8_NOVIT</name>
<dbReference type="Gene3D" id="3.90.79.10">
    <property type="entry name" value="Nucleoside Triphosphate Pyrophosphohydrolase"/>
    <property type="match status" value="1"/>
</dbReference>
<keyword evidence="3" id="KW-0479">Metal-binding</keyword>
<evidence type="ECO:0000256" key="1">
    <source>
        <dbReference type="ARBA" id="ARBA00001936"/>
    </source>
</evidence>
<evidence type="ECO:0000256" key="6">
    <source>
        <dbReference type="ARBA" id="ARBA00023211"/>
    </source>
</evidence>
<dbReference type="AlphaFoldDB" id="A0A7X0DMA8"/>
<keyword evidence="6" id="KW-0464">Manganese</keyword>
<gene>
    <name evidence="8" type="ORF">FHS48_000378</name>
</gene>
<dbReference type="GO" id="GO:0046872">
    <property type="term" value="F:metal ion binding"/>
    <property type="evidence" value="ECO:0007669"/>
    <property type="project" value="UniProtKB-KW"/>
</dbReference>
<dbReference type="InterPro" id="IPR015797">
    <property type="entry name" value="NUDIX_hydrolase-like_dom_sf"/>
</dbReference>
<reference evidence="8 9" key="1">
    <citation type="submission" date="2020-08" db="EMBL/GenBank/DDBJ databases">
        <title>Genomic Encyclopedia of Type Strains, Phase IV (KMG-IV): sequencing the most valuable type-strain genomes for metagenomic binning, comparative biology and taxonomic classification.</title>
        <authorList>
            <person name="Goeker M."/>
        </authorList>
    </citation>
    <scope>NUCLEOTIDE SEQUENCE [LARGE SCALE GENOMIC DNA]</scope>
    <source>
        <strain evidence="8 9">DSM 11590</strain>
    </source>
</reference>
<evidence type="ECO:0000256" key="4">
    <source>
        <dbReference type="ARBA" id="ARBA00022801"/>
    </source>
</evidence>